<evidence type="ECO:0000313" key="3">
    <source>
        <dbReference type="Proteomes" id="UP000053235"/>
    </source>
</evidence>
<sequence length="162" mass="17819">MIPDLDRTDLSVEALSGLVGKEVGVSSWHRIDQVMIEAFADVTKDHQHIHVDPAAAASTPFGGTIAHGFLTLSLLSVMGLEAQPKIRGMTMGINYGFNRVRFLNPVKSGSRIRGRFVLKEVKALKPSELDVTWASTVEIEDESRPALSADWLNRFYLEADAV</sequence>
<dbReference type="STRING" id="388408.LAX5112_04768"/>
<accession>A0A0M7APD2</accession>
<evidence type="ECO:0000313" key="2">
    <source>
        <dbReference type="EMBL" id="CTQ76988.1"/>
    </source>
</evidence>
<proteinExistence type="predicted"/>
<keyword evidence="2" id="KW-0456">Lyase</keyword>
<dbReference type="InterPro" id="IPR029069">
    <property type="entry name" value="HotDog_dom_sf"/>
</dbReference>
<feature type="domain" description="MaoC-like" evidence="1">
    <location>
        <begin position="19"/>
        <end position="126"/>
    </location>
</feature>
<dbReference type="GO" id="GO:0004300">
    <property type="term" value="F:enoyl-CoA hydratase activity"/>
    <property type="evidence" value="ECO:0007669"/>
    <property type="project" value="UniProtKB-EC"/>
</dbReference>
<dbReference type="PANTHER" id="PTHR42993:SF1">
    <property type="entry name" value="MAOC-LIKE DEHYDRATASE DOMAIN-CONTAINING PROTEIN"/>
    <property type="match status" value="1"/>
</dbReference>
<dbReference type="SUPFAM" id="SSF54637">
    <property type="entry name" value="Thioesterase/thiol ester dehydrase-isomerase"/>
    <property type="match status" value="1"/>
</dbReference>
<reference evidence="3" key="1">
    <citation type="submission" date="2015-07" db="EMBL/GenBank/DDBJ databases">
        <authorList>
            <person name="Rodrigo-Torres Lidia"/>
            <person name="Arahal R.David."/>
        </authorList>
    </citation>
    <scope>NUCLEOTIDE SEQUENCE [LARGE SCALE GENOMIC DNA]</scope>
    <source>
        <strain evidence="3">CECT 5112</strain>
    </source>
</reference>
<dbReference type="EC" id="4.2.1.17" evidence="2"/>
<gene>
    <name evidence="2" type="ORF">LAX5112_04768</name>
</gene>
<keyword evidence="3" id="KW-1185">Reference proteome</keyword>
<protein>
    <submittedName>
        <fullName evidence="2">Putative enoyl-CoA hydratase 1</fullName>
        <ecNumber evidence="2">4.2.1.17</ecNumber>
    </submittedName>
</protein>
<dbReference type="OrthoDB" id="9801735at2"/>
<organism evidence="2 3">
    <name type="scientific">Roseibium alexandrii</name>
    <dbReference type="NCBI Taxonomy" id="388408"/>
    <lineage>
        <taxon>Bacteria</taxon>
        <taxon>Pseudomonadati</taxon>
        <taxon>Pseudomonadota</taxon>
        <taxon>Alphaproteobacteria</taxon>
        <taxon>Hyphomicrobiales</taxon>
        <taxon>Stappiaceae</taxon>
        <taxon>Roseibium</taxon>
    </lineage>
</organism>
<evidence type="ECO:0000259" key="1">
    <source>
        <dbReference type="Pfam" id="PF01575"/>
    </source>
</evidence>
<name>A0A0M7APD2_9HYPH</name>
<dbReference type="EMBL" id="CXWD01000030">
    <property type="protein sequence ID" value="CTQ76988.1"/>
    <property type="molecule type" value="Genomic_DNA"/>
</dbReference>
<dbReference type="InterPro" id="IPR039375">
    <property type="entry name" value="NodN-like"/>
</dbReference>
<dbReference type="AlphaFoldDB" id="A0A0M7APD2"/>
<dbReference type="InterPro" id="IPR002539">
    <property type="entry name" value="MaoC-like_dom"/>
</dbReference>
<dbReference type="PANTHER" id="PTHR42993">
    <property type="entry name" value="MAOC-LIKE DEHYDRATASE DOMAIN-CONTAINING PROTEIN"/>
    <property type="match status" value="1"/>
</dbReference>
<dbReference type="RefSeq" id="WP_055673931.1">
    <property type="nucleotide sequence ID" value="NZ_CXWD01000030.1"/>
</dbReference>
<dbReference type="Gene3D" id="3.10.129.10">
    <property type="entry name" value="Hotdog Thioesterase"/>
    <property type="match status" value="1"/>
</dbReference>
<dbReference type="Proteomes" id="UP000053235">
    <property type="component" value="Unassembled WGS sequence"/>
</dbReference>
<dbReference type="CDD" id="cd03450">
    <property type="entry name" value="NodN"/>
    <property type="match status" value="1"/>
</dbReference>
<dbReference type="Pfam" id="PF01575">
    <property type="entry name" value="MaoC_dehydratas"/>
    <property type="match status" value="1"/>
</dbReference>